<dbReference type="RefSeq" id="WP_257771177.1">
    <property type="nucleotide sequence ID" value="NZ_CP102480.1"/>
</dbReference>
<dbReference type="SUPFAM" id="SSF53448">
    <property type="entry name" value="Nucleotide-diphospho-sugar transferases"/>
    <property type="match status" value="1"/>
</dbReference>
<dbReference type="Proteomes" id="UP001060336">
    <property type="component" value="Chromosome"/>
</dbReference>
<evidence type="ECO:0000313" key="2">
    <source>
        <dbReference type="Proteomes" id="UP001060336"/>
    </source>
</evidence>
<dbReference type="KEGG" id="naci:NUH88_07795"/>
<organism evidence="1 2">
    <name type="scientific">Nisaea acidiphila</name>
    <dbReference type="NCBI Taxonomy" id="1862145"/>
    <lineage>
        <taxon>Bacteria</taxon>
        <taxon>Pseudomonadati</taxon>
        <taxon>Pseudomonadota</taxon>
        <taxon>Alphaproteobacteria</taxon>
        <taxon>Rhodospirillales</taxon>
        <taxon>Thalassobaculaceae</taxon>
        <taxon>Nisaea</taxon>
    </lineage>
</organism>
<gene>
    <name evidence="1" type="ORF">NUH88_07795</name>
</gene>
<dbReference type="Gene3D" id="3.90.550.10">
    <property type="entry name" value="Spore Coat Polysaccharide Biosynthesis Protein SpsA, Chain A"/>
    <property type="match status" value="1"/>
</dbReference>
<dbReference type="AlphaFoldDB" id="A0A9J7AWU3"/>
<dbReference type="EMBL" id="CP102480">
    <property type="protein sequence ID" value="UUX51590.1"/>
    <property type="molecule type" value="Genomic_DNA"/>
</dbReference>
<proteinExistence type="predicted"/>
<dbReference type="InterPro" id="IPR029044">
    <property type="entry name" value="Nucleotide-diphossugar_trans"/>
</dbReference>
<evidence type="ECO:0000313" key="1">
    <source>
        <dbReference type="EMBL" id="UUX51590.1"/>
    </source>
</evidence>
<name>A0A9J7AWU3_9PROT</name>
<sequence>MKKALVTVLLGDMHKRVWNDFLKTNWEAWAEQYGYEILVFDERHAFETESIYLTKYEAMASQRARAFDFVCWLDADIFINLLDAPDIQEHCAPDRLAICLEGHIPDSPLFRKARNKVAGIVARNGIEYGNYNALHRAIDPASTATHMFNTGVFCFYPEQLADWVAAFPRLFGDYAGGAFFDQVPFTHYCEADGKGQLLDERFNALWLVFRFLQNQQSDSVCKKYPFVSGHLPNLINAVNNSWFLHFAGRQDDIKYLPALTRTGNRYGFHKRFFKALEQEVKKLTE</sequence>
<protein>
    <submittedName>
        <fullName evidence="1">Uncharacterized protein</fullName>
    </submittedName>
</protein>
<reference evidence="1" key="1">
    <citation type="submission" date="2022-08" db="EMBL/GenBank/DDBJ databases">
        <title>Nisaea acidiphila sp. nov., isolated from a marine algal debris and emended description of the genus Nisaea Urios et al. 2008.</title>
        <authorList>
            <person name="Kwon K."/>
        </authorList>
    </citation>
    <scope>NUCLEOTIDE SEQUENCE</scope>
    <source>
        <strain evidence="1">MEBiC11861</strain>
    </source>
</reference>
<keyword evidence="2" id="KW-1185">Reference proteome</keyword>
<accession>A0A9J7AWU3</accession>